<evidence type="ECO:0000313" key="1">
    <source>
        <dbReference type="EMBL" id="KAI5079114.1"/>
    </source>
</evidence>
<name>A0A9D4V3Y1_ADICA</name>
<sequence length="167" mass="18560">PVSTLDDQLPHVGAMLLVDVLLKVVLQMPLCRLLQDILFEDNDDMASSLAVGGETCDAKVFRDVQACVERGDGSCMQFFEGLCCQDLQEELAYKFTSATLGWFVSILQMDGDDQCHIIYPGGVYTMLGMTFHLTQAGVRAGSESLSIYLLLHINTIYQLLIMQCYFT</sequence>
<dbReference type="EMBL" id="JABFUD020000006">
    <property type="protein sequence ID" value="KAI5079114.1"/>
    <property type="molecule type" value="Genomic_DNA"/>
</dbReference>
<feature type="non-terminal residue" evidence="1">
    <location>
        <position position="1"/>
    </location>
</feature>
<accession>A0A9D4V3Y1</accession>
<reference evidence="1" key="1">
    <citation type="submission" date="2021-01" db="EMBL/GenBank/DDBJ databases">
        <title>Adiantum capillus-veneris genome.</title>
        <authorList>
            <person name="Fang Y."/>
            <person name="Liao Q."/>
        </authorList>
    </citation>
    <scope>NUCLEOTIDE SEQUENCE</scope>
    <source>
        <strain evidence="1">H3</strain>
        <tissue evidence="1">Leaf</tissue>
    </source>
</reference>
<protein>
    <submittedName>
        <fullName evidence="1">Uncharacterized protein</fullName>
    </submittedName>
</protein>
<comment type="caution">
    <text evidence="1">The sequence shown here is derived from an EMBL/GenBank/DDBJ whole genome shotgun (WGS) entry which is preliminary data.</text>
</comment>
<evidence type="ECO:0000313" key="2">
    <source>
        <dbReference type="Proteomes" id="UP000886520"/>
    </source>
</evidence>
<dbReference type="Proteomes" id="UP000886520">
    <property type="component" value="Chromosome 6"/>
</dbReference>
<keyword evidence="2" id="KW-1185">Reference proteome</keyword>
<organism evidence="1 2">
    <name type="scientific">Adiantum capillus-veneris</name>
    <name type="common">Maidenhair fern</name>
    <dbReference type="NCBI Taxonomy" id="13818"/>
    <lineage>
        <taxon>Eukaryota</taxon>
        <taxon>Viridiplantae</taxon>
        <taxon>Streptophyta</taxon>
        <taxon>Embryophyta</taxon>
        <taxon>Tracheophyta</taxon>
        <taxon>Polypodiopsida</taxon>
        <taxon>Polypodiidae</taxon>
        <taxon>Polypodiales</taxon>
        <taxon>Pteridineae</taxon>
        <taxon>Pteridaceae</taxon>
        <taxon>Vittarioideae</taxon>
        <taxon>Adiantum</taxon>
    </lineage>
</organism>
<proteinExistence type="predicted"/>
<gene>
    <name evidence="1" type="ORF">GOP47_0006785</name>
</gene>
<dbReference type="AlphaFoldDB" id="A0A9D4V3Y1"/>